<dbReference type="EMBL" id="JASBNA010000048">
    <property type="protein sequence ID" value="KAK7680518.1"/>
    <property type="molecule type" value="Genomic_DNA"/>
</dbReference>
<evidence type="ECO:0000313" key="1">
    <source>
        <dbReference type="EMBL" id="KAK7680518.1"/>
    </source>
</evidence>
<dbReference type="Proteomes" id="UP001385951">
    <property type="component" value="Unassembled WGS sequence"/>
</dbReference>
<accession>A0AAW0FHG0</accession>
<reference evidence="1 3" key="1">
    <citation type="submission" date="2022-09" db="EMBL/GenBank/DDBJ databases">
        <authorList>
            <person name="Palmer J.M."/>
        </authorList>
    </citation>
    <scope>NUCLEOTIDE SEQUENCE [LARGE SCALE GENOMIC DNA]</scope>
    <source>
        <strain evidence="1 3">DSM 7382</strain>
    </source>
</reference>
<dbReference type="AlphaFoldDB" id="A0AAW0FHG0"/>
<comment type="caution">
    <text evidence="1">The sequence shown here is derived from an EMBL/GenBank/DDBJ whole genome shotgun (WGS) entry which is preliminary data.</text>
</comment>
<evidence type="ECO:0000313" key="2">
    <source>
        <dbReference type="EMBL" id="KAK7689280.1"/>
    </source>
</evidence>
<evidence type="ECO:0000313" key="3">
    <source>
        <dbReference type="Proteomes" id="UP001385951"/>
    </source>
</evidence>
<evidence type="ECO:0008006" key="4">
    <source>
        <dbReference type="Google" id="ProtNLM"/>
    </source>
</evidence>
<dbReference type="EMBL" id="JASBNA010000008">
    <property type="protein sequence ID" value="KAK7689280.1"/>
    <property type="molecule type" value="Genomic_DNA"/>
</dbReference>
<proteinExistence type="predicted"/>
<sequence length="104" mass="10907">MPISCSVVYTFASSAICTCIEIYPGTGSLALRKAPGLYVNTRPENFASGSLVENSSLKTYVAQGVDIIVFPQFALAANSPLAIHSIDKTNLLASATTTYQGSPC</sequence>
<protein>
    <recommendedName>
        <fullName evidence="4">CN hydrolase domain-containing protein</fullName>
    </recommendedName>
</protein>
<keyword evidence="3" id="KW-1185">Reference proteome</keyword>
<gene>
    <name evidence="2" type="ORF">QCA50_007071</name>
    <name evidence="1" type="ORF">QCA50_016299</name>
</gene>
<name>A0AAW0FHG0_9APHY</name>
<organism evidence="1 3">
    <name type="scientific">Cerrena zonata</name>
    <dbReference type="NCBI Taxonomy" id="2478898"/>
    <lineage>
        <taxon>Eukaryota</taxon>
        <taxon>Fungi</taxon>
        <taxon>Dikarya</taxon>
        <taxon>Basidiomycota</taxon>
        <taxon>Agaricomycotina</taxon>
        <taxon>Agaricomycetes</taxon>
        <taxon>Polyporales</taxon>
        <taxon>Cerrenaceae</taxon>
        <taxon>Cerrena</taxon>
    </lineage>
</organism>